<dbReference type="InterPro" id="IPR037523">
    <property type="entry name" value="VOC_core"/>
</dbReference>
<evidence type="ECO:0000259" key="1">
    <source>
        <dbReference type="PROSITE" id="PS51819"/>
    </source>
</evidence>
<dbReference type="EMBL" id="JAAKGU010000014">
    <property type="protein sequence ID" value="NGM85235.1"/>
    <property type="molecule type" value="Genomic_DNA"/>
</dbReference>
<dbReference type="SUPFAM" id="SSF54593">
    <property type="entry name" value="Glyoxalase/Bleomycin resistance protein/Dihydroxybiphenyl dioxygenase"/>
    <property type="match status" value="1"/>
</dbReference>
<keyword evidence="3" id="KW-1185">Reference proteome</keyword>
<dbReference type="PROSITE" id="PS51819">
    <property type="entry name" value="VOC"/>
    <property type="match status" value="1"/>
</dbReference>
<dbReference type="InterPro" id="IPR004360">
    <property type="entry name" value="Glyas_Fos-R_dOase_dom"/>
</dbReference>
<feature type="domain" description="VOC" evidence="1">
    <location>
        <begin position="23"/>
        <end position="153"/>
    </location>
</feature>
<comment type="caution">
    <text evidence="2">The sequence shown here is derived from an EMBL/GenBank/DDBJ whole genome shotgun (WGS) entry which is preliminary data.</text>
</comment>
<dbReference type="InterPro" id="IPR029068">
    <property type="entry name" value="Glyas_Bleomycin-R_OHBP_Dase"/>
</dbReference>
<evidence type="ECO:0000313" key="3">
    <source>
        <dbReference type="Proteomes" id="UP000480151"/>
    </source>
</evidence>
<proteinExistence type="predicted"/>
<dbReference type="AlphaFoldDB" id="A0A6M1PT56"/>
<gene>
    <name evidence="2" type="ORF">G5B47_22790</name>
</gene>
<accession>A0A6M1PT56</accession>
<dbReference type="RefSeq" id="WP_165103313.1">
    <property type="nucleotide sequence ID" value="NZ_JAAKGU010000014.1"/>
</dbReference>
<evidence type="ECO:0000313" key="2">
    <source>
        <dbReference type="EMBL" id="NGM85235.1"/>
    </source>
</evidence>
<dbReference type="Proteomes" id="UP000480151">
    <property type="component" value="Unassembled WGS sequence"/>
</dbReference>
<dbReference type="Pfam" id="PF00903">
    <property type="entry name" value="Glyoxalase"/>
    <property type="match status" value="1"/>
</dbReference>
<reference evidence="2 3" key="1">
    <citation type="submission" date="2020-02" db="EMBL/GenBank/DDBJ databases">
        <authorList>
            <person name="Gao J."/>
            <person name="Sun J."/>
        </authorList>
    </citation>
    <scope>NUCLEOTIDE SEQUENCE [LARGE SCALE GENOMIC DNA]</scope>
    <source>
        <strain evidence="2 3">7124</strain>
    </source>
</reference>
<dbReference type="Gene3D" id="3.10.180.10">
    <property type="entry name" value="2,3-Dihydroxybiphenyl 1,2-Dioxygenase, domain 1"/>
    <property type="match status" value="1"/>
</dbReference>
<sequence length="158" mass="17669">MNEQTAEANPMGSESARRKEGFGLTIQVRLVSDLAKSQAYYRDVLGCKVDDWGHAERGGMIVILQQAVSPDDVRPNAASRKRPDYPTEWEGPDYGWDTFIHVKWDELEPLVEEVRLNGGNIAVEPFSGTHGGLEFKNAYIKDPDGYTLVLGAMRESLR</sequence>
<protein>
    <submittedName>
        <fullName evidence="2">VOC family protein</fullName>
    </submittedName>
</protein>
<organism evidence="2 3">
    <name type="scientific">Paenibacillus apii</name>
    <dbReference type="NCBI Taxonomy" id="1850370"/>
    <lineage>
        <taxon>Bacteria</taxon>
        <taxon>Bacillati</taxon>
        <taxon>Bacillota</taxon>
        <taxon>Bacilli</taxon>
        <taxon>Bacillales</taxon>
        <taxon>Paenibacillaceae</taxon>
        <taxon>Paenibacillus</taxon>
    </lineage>
</organism>
<name>A0A6M1PT56_9BACL</name>